<dbReference type="SUPFAM" id="SSF54403">
    <property type="entry name" value="Cystatin/monellin"/>
    <property type="match status" value="2"/>
</dbReference>
<gene>
    <name evidence="2" type="ORF">WAK64_09155</name>
</gene>
<dbReference type="InterPro" id="IPR041401">
    <property type="entry name" value="TseB-like_dom"/>
</dbReference>
<evidence type="ECO:0000313" key="3">
    <source>
        <dbReference type="Proteomes" id="UP001312865"/>
    </source>
</evidence>
<sequence length="158" mass="18404">MKKRMIGLLFFVISLLGVMIMLYINAREPFEKAKDYAIQSALEKTEIDTVLETYIYHGTQSYISVVGENKQNEKLIAFVPEDKNKEIIIQNWANGTTEKEAYNILANDKNVKELLSIGLGLEKGRPIWELAYLDEEDDLNYYYIYFETGEWSRTIENI</sequence>
<dbReference type="Gene3D" id="3.10.450.40">
    <property type="match status" value="2"/>
</dbReference>
<evidence type="ECO:0000313" key="2">
    <source>
        <dbReference type="EMBL" id="MEI5907224.1"/>
    </source>
</evidence>
<dbReference type="InterPro" id="IPR046350">
    <property type="entry name" value="Cystatin_sf"/>
</dbReference>
<keyword evidence="3" id="KW-1185">Reference proteome</keyword>
<evidence type="ECO:0000259" key="1">
    <source>
        <dbReference type="Pfam" id="PF17881"/>
    </source>
</evidence>
<dbReference type="Pfam" id="PF17881">
    <property type="entry name" value="TseB"/>
    <property type="match status" value="1"/>
</dbReference>
<dbReference type="EMBL" id="JBBAXC010000006">
    <property type="protein sequence ID" value="MEI5907224.1"/>
    <property type="molecule type" value="Genomic_DNA"/>
</dbReference>
<organism evidence="2 3">
    <name type="scientific">Bacillus spongiae</name>
    <dbReference type="NCBI Taxonomy" id="2683610"/>
    <lineage>
        <taxon>Bacteria</taxon>
        <taxon>Bacillati</taxon>
        <taxon>Bacillota</taxon>
        <taxon>Bacilli</taxon>
        <taxon>Bacillales</taxon>
        <taxon>Bacillaceae</taxon>
        <taxon>Bacillus</taxon>
    </lineage>
</organism>
<dbReference type="RefSeq" id="WP_336586660.1">
    <property type="nucleotide sequence ID" value="NZ_JBBAXC010000006.1"/>
</dbReference>
<comment type="caution">
    <text evidence="2">The sequence shown here is derived from an EMBL/GenBank/DDBJ whole genome shotgun (WGS) entry which is preliminary data.</text>
</comment>
<proteinExistence type="predicted"/>
<dbReference type="Proteomes" id="UP001312865">
    <property type="component" value="Unassembled WGS sequence"/>
</dbReference>
<feature type="domain" description="Cell wall elongation regulator TseB-like" evidence="1">
    <location>
        <begin position="37"/>
        <end position="80"/>
    </location>
</feature>
<reference evidence="2 3" key="1">
    <citation type="journal article" date="2018" name="J. Microbiol.">
        <title>Bacillus spongiae sp. nov., isolated from sponge of Jeju Island.</title>
        <authorList>
            <person name="Lee G.E."/>
            <person name="Im W.T."/>
            <person name="Park J.S."/>
        </authorList>
    </citation>
    <scope>NUCLEOTIDE SEQUENCE [LARGE SCALE GENOMIC DNA]</scope>
    <source>
        <strain evidence="2 3">135PIL107-10</strain>
    </source>
</reference>
<protein>
    <submittedName>
        <fullName evidence="2">DUF5590 domain-containing protein</fullName>
    </submittedName>
</protein>
<accession>A0ABU8HCY4</accession>
<name>A0ABU8HCY4_9BACI</name>